<accession>A0A117USF5</accession>
<dbReference type="EMBL" id="LLZS01000009">
    <property type="protein sequence ID" value="KUR70005.1"/>
    <property type="molecule type" value="Genomic_DNA"/>
</dbReference>
<name>A0A117USF5_9SPHN</name>
<dbReference type="STRING" id="1117702.AQZ52_14045"/>
<dbReference type="AlphaFoldDB" id="A0A117USF5"/>
<proteinExistence type="predicted"/>
<evidence type="ECO:0000313" key="1">
    <source>
        <dbReference type="EMBL" id="KUR70005.1"/>
    </source>
</evidence>
<organism evidence="1 2">
    <name type="scientific">Novosphingobium fuchskuhlense</name>
    <dbReference type="NCBI Taxonomy" id="1117702"/>
    <lineage>
        <taxon>Bacteria</taxon>
        <taxon>Pseudomonadati</taxon>
        <taxon>Pseudomonadota</taxon>
        <taxon>Alphaproteobacteria</taxon>
        <taxon>Sphingomonadales</taxon>
        <taxon>Sphingomonadaceae</taxon>
        <taxon>Novosphingobium</taxon>
    </lineage>
</organism>
<dbReference type="Proteomes" id="UP000058012">
    <property type="component" value="Unassembled WGS sequence"/>
</dbReference>
<keyword evidence="2" id="KW-1185">Reference proteome</keyword>
<dbReference type="RefSeq" id="WP_067912272.1">
    <property type="nucleotide sequence ID" value="NZ_KQ954246.1"/>
</dbReference>
<gene>
    <name evidence="1" type="ORF">AQZ52_14045</name>
</gene>
<comment type="caution">
    <text evidence="1">The sequence shown here is derived from an EMBL/GenBank/DDBJ whole genome shotgun (WGS) entry which is preliminary data.</text>
</comment>
<dbReference type="SUPFAM" id="SSF54495">
    <property type="entry name" value="UBC-like"/>
    <property type="match status" value="1"/>
</dbReference>
<reference evidence="1 2" key="1">
    <citation type="submission" date="2015-10" db="EMBL/GenBank/DDBJ databases">
        <title>Draft genome sequence of Novosphingobium fuchskuhlense DSM 25065 isolated from a surface water sample of the southwest basin of Lake Grosse Fuchskuhle.</title>
        <authorList>
            <person name="Ruckert C."/>
            <person name="Winkler A."/>
            <person name="Glaeser J."/>
            <person name="Grossart H.-P."/>
            <person name="Kalinowski J."/>
            <person name="Glaeser S."/>
        </authorList>
    </citation>
    <scope>NUCLEOTIDE SEQUENCE [LARGE SCALE GENOMIC DNA]</scope>
    <source>
        <strain evidence="1 2">FNE08-7</strain>
    </source>
</reference>
<dbReference type="OrthoDB" id="9808814at2"/>
<protein>
    <recommendedName>
        <fullName evidence="3">SEC-C domain-containing protein</fullName>
    </recommendedName>
</protein>
<dbReference type="InterPro" id="IPR016135">
    <property type="entry name" value="UBQ-conjugating_enzyme/RWD"/>
</dbReference>
<evidence type="ECO:0000313" key="2">
    <source>
        <dbReference type="Proteomes" id="UP000058012"/>
    </source>
</evidence>
<evidence type="ECO:0008006" key="3">
    <source>
        <dbReference type="Google" id="ProtNLM"/>
    </source>
</evidence>
<sequence>MLSLDAVKAAIAFDQPKLSARLDGANILIEGSYLVVEGAPAAASGPITEFAIRMEVNPRYPHLEPKVFEVESRIPRNPDRHINGDGDCCVTVWEHWLATSADHSIASFLNGPLNEYFLGQFWFEKTGKWPFGERPHGAPGMEEAYADALGIANRRDVLIYHLRLLSQAWPKGHWACPCGSGKIIRHCHRKDLMGLHSRIPPHIAKKMLRRLMAN</sequence>